<dbReference type="GO" id="GO:0005886">
    <property type="term" value="C:plasma membrane"/>
    <property type="evidence" value="ECO:0007669"/>
    <property type="project" value="TreeGrafter"/>
</dbReference>
<keyword evidence="2" id="KW-0472">Membrane</keyword>
<evidence type="ECO:0000256" key="1">
    <source>
        <dbReference type="SAM" id="MobiDB-lite"/>
    </source>
</evidence>
<feature type="region of interest" description="Disordered" evidence="1">
    <location>
        <begin position="280"/>
        <end position="303"/>
    </location>
</feature>
<name>A0A5D0MMT0_FLESI</name>
<dbReference type="SUPFAM" id="SSF82714">
    <property type="entry name" value="Multidrug efflux transporter AcrB TolC docking domain, DN and DC subdomains"/>
    <property type="match status" value="1"/>
</dbReference>
<dbReference type="Gene3D" id="3.30.2090.10">
    <property type="entry name" value="Multidrug efflux transporter AcrB TolC docking domain, DN and DC subdomains"/>
    <property type="match status" value="1"/>
</dbReference>
<dbReference type="PANTHER" id="PTHR32063:SF76">
    <property type="entry name" value="EFFLUX PUMP MEMBRANE TRANSPORTER"/>
    <property type="match status" value="1"/>
</dbReference>
<dbReference type="RefSeq" id="WP_303701571.1">
    <property type="nucleotide sequence ID" value="NZ_VSIV01000234.1"/>
</dbReference>
<feature type="non-terminal residue" evidence="3">
    <location>
        <position position="1"/>
    </location>
</feature>
<evidence type="ECO:0000313" key="3">
    <source>
        <dbReference type="EMBL" id="TYB32923.1"/>
    </source>
</evidence>
<sequence length="303" mass="33230">NDFNLYGRTYDVRIQGQSPYRANPEDIQDLYVVSDKGKKVPLESLVDISYRLGPKVVKRYNLFTSLDIKGEPAPGYSSGQAMATMERLAQEKLPPGYGFEWSSMSYQEKQASGTVVYLFALALIFAYLFLVGLYESWNLPASVILSVLVATLGAFIGLWIFGLPVSLYAQIGVVLLVGLASKNAILIVEFAKERKEQGLSAYEAAVQGAGIRFRPVLMTALTFILGVAPLVVATGAGAASRSHIGTVVFFGMIAATTAGIMIIPALYYFFQRIREKGQSLRQKSGKRQLKQKDDANNQEKGEE</sequence>
<dbReference type="AlphaFoldDB" id="A0A5D0MMT0"/>
<feature type="transmembrane region" description="Helical" evidence="2">
    <location>
        <begin position="141"/>
        <end position="161"/>
    </location>
</feature>
<dbReference type="Gene3D" id="1.20.1640.10">
    <property type="entry name" value="Multidrug efflux transporter AcrB transmembrane domain"/>
    <property type="match status" value="1"/>
</dbReference>
<feature type="transmembrane region" description="Helical" evidence="2">
    <location>
        <begin position="115"/>
        <end position="134"/>
    </location>
</feature>
<dbReference type="GO" id="GO:0042910">
    <property type="term" value="F:xenobiotic transmembrane transporter activity"/>
    <property type="evidence" value="ECO:0007669"/>
    <property type="project" value="TreeGrafter"/>
</dbReference>
<dbReference type="InterPro" id="IPR001036">
    <property type="entry name" value="Acrflvin-R"/>
</dbReference>
<keyword evidence="2" id="KW-0812">Transmembrane</keyword>
<comment type="caution">
    <text evidence="3">The sequence shown here is derived from an EMBL/GenBank/DDBJ whole genome shotgun (WGS) entry which is preliminary data.</text>
</comment>
<evidence type="ECO:0000256" key="2">
    <source>
        <dbReference type="SAM" id="Phobius"/>
    </source>
</evidence>
<proteinExistence type="predicted"/>
<feature type="compositionally biased region" description="Basic and acidic residues" evidence="1">
    <location>
        <begin position="290"/>
        <end position="303"/>
    </location>
</feature>
<organism evidence="3 4">
    <name type="scientific">Flexistipes sinusarabici</name>
    <dbReference type="NCBI Taxonomy" id="2352"/>
    <lineage>
        <taxon>Bacteria</taxon>
        <taxon>Pseudomonadati</taxon>
        <taxon>Deferribacterota</taxon>
        <taxon>Deferribacteres</taxon>
        <taxon>Deferribacterales</taxon>
        <taxon>Flexistipitaceae</taxon>
        <taxon>Flexistipes</taxon>
    </lineage>
</organism>
<dbReference type="SUPFAM" id="SSF82866">
    <property type="entry name" value="Multidrug efflux transporter AcrB transmembrane domain"/>
    <property type="match status" value="1"/>
</dbReference>
<gene>
    <name evidence="3" type="ORF">FXF49_08985</name>
</gene>
<dbReference type="Pfam" id="PF00873">
    <property type="entry name" value="ACR_tran"/>
    <property type="match status" value="1"/>
</dbReference>
<keyword evidence="2" id="KW-1133">Transmembrane helix</keyword>
<dbReference type="PANTHER" id="PTHR32063">
    <property type="match status" value="1"/>
</dbReference>
<protein>
    <submittedName>
        <fullName evidence="3">Efflux RND transporter permease subunit</fullName>
    </submittedName>
</protein>
<dbReference type="InterPro" id="IPR027463">
    <property type="entry name" value="AcrB_DN_DC_subdom"/>
</dbReference>
<feature type="transmembrane region" description="Helical" evidence="2">
    <location>
        <begin position="244"/>
        <end position="270"/>
    </location>
</feature>
<accession>A0A5D0MMT0</accession>
<feature type="transmembrane region" description="Helical" evidence="2">
    <location>
        <begin position="216"/>
        <end position="238"/>
    </location>
</feature>
<evidence type="ECO:0000313" key="4">
    <source>
        <dbReference type="Proteomes" id="UP000323337"/>
    </source>
</evidence>
<reference evidence="3 4" key="1">
    <citation type="submission" date="2019-08" db="EMBL/GenBank/DDBJ databases">
        <title>Genomic characterization of a novel candidate phylum (ARYD3) from a high temperature, high salinity tertiary oil reservoir in north central Oklahoma, USA.</title>
        <authorList>
            <person name="Youssef N.H."/>
            <person name="Yadav A."/>
            <person name="Elshahed M.S."/>
        </authorList>
    </citation>
    <scope>NUCLEOTIDE SEQUENCE [LARGE SCALE GENOMIC DNA]</scope>
    <source>
        <strain evidence="3">ARYD1</strain>
    </source>
</reference>
<dbReference type="Proteomes" id="UP000323337">
    <property type="component" value="Unassembled WGS sequence"/>
</dbReference>
<dbReference type="Gene3D" id="3.30.70.1440">
    <property type="entry name" value="Multidrug efflux transporter AcrB pore domain"/>
    <property type="match status" value="1"/>
</dbReference>
<feature type="transmembrane region" description="Helical" evidence="2">
    <location>
        <begin position="167"/>
        <end position="188"/>
    </location>
</feature>
<dbReference type="EMBL" id="VSIV01000234">
    <property type="protein sequence ID" value="TYB32923.1"/>
    <property type="molecule type" value="Genomic_DNA"/>
</dbReference>